<dbReference type="Pfam" id="PF13416">
    <property type="entry name" value="SBP_bac_8"/>
    <property type="match status" value="1"/>
</dbReference>
<dbReference type="AlphaFoldDB" id="A0A0G1AGH4"/>
<reference evidence="2 3" key="1">
    <citation type="journal article" date="2015" name="Nature">
        <title>rRNA introns, odd ribosomes, and small enigmatic genomes across a large radiation of phyla.</title>
        <authorList>
            <person name="Brown C.T."/>
            <person name="Hug L.A."/>
            <person name="Thomas B.C."/>
            <person name="Sharon I."/>
            <person name="Castelle C.J."/>
            <person name="Singh A."/>
            <person name="Wilkins M.J."/>
            <person name="Williams K.H."/>
            <person name="Banfield J.F."/>
        </authorList>
    </citation>
    <scope>NUCLEOTIDE SEQUENCE [LARGE SCALE GENOMIC DNA]</scope>
</reference>
<dbReference type="InterPro" id="IPR006059">
    <property type="entry name" value="SBP"/>
</dbReference>
<evidence type="ECO:0000256" key="1">
    <source>
        <dbReference type="SAM" id="Phobius"/>
    </source>
</evidence>
<organism evidence="2 3">
    <name type="scientific">Candidatus Amesbacteria bacterium GW2011_GWA2_42_12</name>
    <dbReference type="NCBI Taxonomy" id="1618356"/>
    <lineage>
        <taxon>Bacteria</taxon>
        <taxon>Candidatus Amesiibacteriota</taxon>
    </lineage>
</organism>
<dbReference type="Gene3D" id="3.40.190.10">
    <property type="entry name" value="Periplasmic binding protein-like II"/>
    <property type="match status" value="1"/>
</dbReference>
<keyword evidence="1" id="KW-0812">Transmembrane</keyword>
<comment type="caution">
    <text evidence="2">The sequence shown here is derived from an EMBL/GenBank/DDBJ whole genome shotgun (WGS) entry which is preliminary data.</text>
</comment>
<dbReference type="SUPFAM" id="SSF53850">
    <property type="entry name" value="Periplasmic binding protein-like II"/>
    <property type="match status" value="1"/>
</dbReference>
<protein>
    <submittedName>
        <fullName evidence="2">Extracellular solute-binding protein family 1</fullName>
    </submittedName>
</protein>
<keyword evidence="1" id="KW-0472">Membrane</keyword>
<dbReference type="InterPro" id="IPR050490">
    <property type="entry name" value="Bact_solute-bd_prot1"/>
</dbReference>
<dbReference type="EMBL" id="LCCN01000001">
    <property type="protein sequence ID" value="KKS33196.1"/>
    <property type="molecule type" value="Genomic_DNA"/>
</dbReference>
<keyword evidence="1" id="KW-1133">Transmembrane helix</keyword>
<proteinExistence type="predicted"/>
<gene>
    <name evidence="2" type="ORF">UU93_C0001G0027</name>
</gene>
<evidence type="ECO:0000313" key="2">
    <source>
        <dbReference type="EMBL" id="KKS33196.1"/>
    </source>
</evidence>
<dbReference type="STRING" id="1618356.UU93_C0001G0027"/>
<dbReference type="Proteomes" id="UP000034160">
    <property type="component" value="Unassembled WGS sequence"/>
</dbReference>
<sequence length="523" mass="57746">MIYLNKPAQTCWPQKTTQPKLSVSTSCAYYKALLYTKVMDLPNQPISPTPTPIVPPIPSSLPPTTPPSPQIIKKSKFPLIILPIILVVILVLIAGFFVGKKIISSMNASKSVTLTYWGLWESKEIIQPIIDAYEGSHPNVKVNYIFQSQREYRERLQNALSQGLGPDIFRIHSSWTPMFKQDLSAVPATVYSASEYESTFYPTTKTDLRVGNNYVAVPLEIDGLALFVNDDILTQAGKSVPVTWDELRQSAYDLCVGNTTDGKCRPGDKILVAGVAMGTSDNVEHWQDILAILMLQNNVNLNSPSGKNAEDALDYYTQFSRVDHVWDSTLPSSTENFASGKLAFYFGPSWRVFDVLNLNPKLKFSVHPVPQAPLDLVRGEKPINWASYWAEGVNAKSVHKDAAWEFVKYLSSPENLQKFYSTASLTRAFGEPYGRTDLAANIKDAPYVGAYISQAPTARSWYLASNTFDGPTGINTLLSKYFSDAVNKVNQGSSASEAIKTLSLGITQVLSRYGLAAVAPQSK</sequence>
<dbReference type="PANTHER" id="PTHR43649">
    <property type="entry name" value="ARABINOSE-BINDING PROTEIN-RELATED"/>
    <property type="match status" value="1"/>
</dbReference>
<feature type="transmembrane region" description="Helical" evidence="1">
    <location>
        <begin position="77"/>
        <end position="98"/>
    </location>
</feature>
<evidence type="ECO:0000313" key="3">
    <source>
        <dbReference type="Proteomes" id="UP000034160"/>
    </source>
</evidence>
<accession>A0A0G1AGH4</accession>
<name>A0A0G1AGH4_9BACT</name>